<protein>
    <submittedName>
        <fullName evidence="2">ABC-2 family transporter protein</fullName>
    </submittedName>
</protein>
<dbReference type="PANTHER" id="PTHR37305:SF1">
    <property type="entry name" value="MEMBRANE PROTEIN"/>
    <property type="match status" value="1"/>
</dbReference>
<feature type="transmembrane region" description="Helical" evidence="1">
    <location>
        <begin position="21"/>
        <end position="39"/>
    </location>
</feature>
<feature type="transmembrane region" description="Helical" evidence="1">
    <location>
        <begin position="119"/>
        <end position="152"/>
    </location>
</feature>
<evidence type="ECO:0000313" key="2">
    <source>
        <dbReference type="EMBL" id="SDM62471.1"/>
    </source>
</evidence>
<gene>
    <name evidence="2" type="ORF">SAMN04515677_1246</name>
</gene>
<keyword evidence="1" id="KW-0472">Membrane</keyword>
<dbReference type="EMBL" id="FNGW01000024">
    <property type="protein sequence ID" value="SDM62471.1"/>
    <property type="molecule type" value="Genomic_DNA"/>
</dbReference>
<feature type="transmembrane region" description="Helical" evidence="1">
    <location>
        <begin position="164"/>
        <end position="186"/>
    </location>
</feature>
<dbReference type="Proteomes" id="UP000199068">
    <property type="component" value="Unassembled WGS sequence"/>
</dbReference>
<evidence type="ECO:0000256" key="1">
    <source>
        <dbReference type="SAM" id="Phobius"/>
    </source>
</evidence>
<dbReference type="STRING" id="1121325.SAMN04515677_1246"/>
<evidence type="ECO:0000313" key="3">
    <source>
        <dbReference type="Proteomes" id="UP000199068"/>
    </source>
</evidence>
<dbReference type="RefSeq" id="WP_092727895.1">
    <property type="nucleotide sequence ID" value="NZ_FNGW01000024.1"/>
</dbReference>
<dbReference type="PANTHER" id="PTHR37305">
    <property type="entry name" value="INTEGRAL MEMBRANE PROTEIN-RELATED"/>
    <property type="match status" value="1"/>
</dbReference>
<feature type="transmembrane region" description="Helical" evidence="1">
    <location>
        <begin position="193"/>
        <end position="218"/>
    </location>
</feature>
<feature type="transmembrane region" description="Helical" evidence="1">
    <location>
        <begin position="238"/>
        <end position="261"/>
    </location>
</feature>
<keyword evidence="3" id="KW-1185">Reference proteome</keyword>
<feature type="transmembrane region" description="Helical" evidence="1">
    <location>
        <begin position="74"/>
        <end position="98"/>
    </location>
</feature>
<dbReference type="AlphaFoldDB" id="A0A1G9UR85"/>
<sequence length="267" mass="30108">MYNLVKSELYKLRYGKTYKGLIIFSLWCALMTIIVSINSDTVHLELMSGTFNNRSYGFIINTFTNPQSLKGIEFFMSGLGWTPILVVGVMYLISFITCDEYGIGTYKNILTYGHERSNVYIAKLLTVYIGISVLICALPIITLFIGTMMYGFGVSLKINIIIQMVKTLGLIIVIFMGIVSLFMLLATIIKNKALIVTIGIVFLISPMFLTNMIPFEILEYHPIFMLMDICSQSADLDTIYKIIISSVSMIGVFTILGIYIFKNQDIK</sequence>
<keyword evidence="1" id="KW-0812">Transmembrane</keyword>
<keyword evidence="1" id="KW-1133">Transmembrane helix</keyword>
<proteinExistence type="predicted"/>
<organism evidence="2 3">
    <name type="scientific">Romboutsia lituseburensis DSM 797</name>
    <dbReference type="NCBI Taxonomy" id="1121325"/>
    <lineage>
        <taxon>Bacteria</taxon>
        <taxon>Bacillati</taxon>
        <taxon>Bacillota</taxon>
        <taxon>Clostridia</taxon>
        <taxon>Peptostreptococcales</taxon>
        <taxon>Peptostreptococcaceae</taxon>
        <taxon>Romboutsia</taxon>
    </lineage>
</organism>
<reference evidence="2 3" key="1">
    <citation type="submission" date="2016-10" db="EMBL/GenBank/DDBJ databases">
        <authorList>
            <person name="de Groot N.N."/>
        </authorList>
    </citation>
    <scope>NUCLEOTIDE SEQUENCE [LARGE SCALE GENOMIC DNA]</scope>
    <source>
        <strain evidence="2 3">DSM 797</strain>
    </source>
</reference>
<name>A0A1G9UR85_9FIRM</name>
<accession>A0A1G9UR85</accession>